<name>A0A7I8VC84_9ANNE</name>
<evidence type="ECO:0000256" key="1">
    <source>
        <dbReference type="SAM" id="MobiDB-lite"/>
    </source>
</evidence>
<evidence type="ECO:0000313" key="3">
    <source>
        <dbReference type="Proteomes" id="UP000549394"/>
    </source>
</evidence>
<keyword evidence="3" id="KW-1185">Reference proteome</keyword>
<evidence type="ECO:0000313" key="2">
    <source>
        <dbReference type="EMBL" id="CAD5113960.1"/>
    </source>
</evidence>
<dbReference type="EMBL" id="CAJFCJ010000004">
    <property type="protein sequence ID" value="CAD5113960.1"/>
    <property type="molecule type" value="Genomic_DNA"/>
</dbReference>
<sequence length="784" mass="90285">MEKTTFFDYKPKILNDDLTENLEDYVYKRTSNSDSDFQEEPREGDAENSKILLDLDKELEKNLSTSKNVLFGDVYVRNYSVDDDERVDDSFNSYFESRNLPEIKVVDVDSNDQFTLGHSSTVKYDDLLIDIDNSSHNDDNIRKFDEADLFQDQETSSEKYSDILFPGHSAIYKEDENDNAGIESTLLNNFRDNTQFTEQPEPDFAGFFDREENLSEVNNQFSNNDFFSNSSDIQSKYSEEKIDHLSRYDNNPFRINSNETAKENEALAVSRSLENLAEHSVDDKTLFNETTDNFEQIQNITQYFNNSNSNSNNNNNNTKSTTAGTVLDNFSANSNVTEPIVDNIKQNDEHKDNLPTEEAMEEDNKNYDIFDDLLERTRNSIKLIKEPIVYGNSSSTTSTASVGKLLFSPKFSQNSDISIDNVNDKFTTEIKFSMSAPSDATPRNKSQLLTEDTKENDLFDSTLENINKITSIEDKETIIRTSEFQNGREQYLQRSLRSAMLHNNKIDEEQNDREKNNESLDRKLSLDLKANTDQIQKGISALFNIKNDETPSPISPTDQESPFPLNNPFESFKNDNTKPFDTNSSDVFSQQALNTSKDWDEKEEEIIDGYDHVKAVEVAPPLPLSEPPNRKTAPTEEIRDHIADFEMDPVTGLRRIDLQDDPVAKAQLFVEGALSPSYKIRKRSGDKPSDENIEFQKQRESIMDEMRVRKKIFNTEFLKEDIEDEVFDNKVKESERKYWQKKKDDEGKKKNSLPNIFRSINSSIGKSIIYFLFKKTSELLRNSK</sequence>
<feature type="region of interest" description="Disordered" evidence="1">
    <location>
        <begin position="547"/>
        <end position="585"/>
    </location>
</feature>
<feature type="compositionally biased region" description="Polar residues" evidence="1">
    <location>
        <begin position="550"/>
        <end position="560"/>
    </location>
</feature>
<protein>
    <submittedName>
        <fullName evidence="2">Uncharacterized protein</fullName>
    </submittedName>
</protein>
<reference evidence="2 3" key="1">
    <citation type="submission" date="2020-08" db="EMBL/GenBank/DDBJ databases">
        <authorList>
            <person name="Hejnol A."/>
        </authorList>
    </citation>
    <scope>NUCLEOTIDE SEQUENCE [LARGE SCALE GENOMIC DNA]</scope>
</reference>
<comment type="caution">
    <text evidence="2">The sequence shown here is derived from an EMBL/GenBank/DDBJ whole genome shotgun (WGS) entry which is preliminary data.</text>
</comment>
<gene>
    <name evidence="2" type="ORF">DGYR_LOCUS2857</name>
</gene>
<dbReference type="Proteomes" id="UP000549394">
    <property type="component" value="Unassembled WGS sequence"/>
</dbReference>
<proteinExistence type="predicted"/>
<organism evidence="2 3">
    <name type="scientific">Dimorphilus gyrociliatus</name>
    <dbReference type="NCBI Taxonomy" id="2664684"/>
    <lineage>
        <taxon>Eukaryota</taxon>
        <taxon>Metazoa</taxon>
        <taxon>Spiralia</taxon>
        <taxon>Lophotrochozoa</taxon>
        <taxon>Annelida</taxon>
        <taxon>Polychaeta</taxon>
        <taxon>Polychaeta incertae sedis</taxon>
        <taxon>Dinophilidae</taxon>
        <taxon>Dimorphilus</taxon>
    </lineage>
</organism>
<accession>A0A7I8VC84</accession>
<dbReference type="AlphaFoldDB" id="A0A7I8VC84"/>